<dbReference type="InterPro" id="IPR041231">
    <property type="entry name" value="FlgA_N"/>
</dbReference>
<dbReference type="PANTHER" id="PTHR36307">
    <property type="entry name" value="FLAGELLA BASAL BODY P-RING FORMATION PROTEIN FLGA"/>
    <property type="match status" value="1"/>
</dbReference>
<dbReference type="RefSeq" id="WP_369666310.1">
    <property type="nucleotide sequence ID" value="NZ_JBDKXB010000005.1"/>
</dbReference>
<keyword evidence="9" id="KW-0966">Cell projection</keyword>
<dbReference type="CDD" id="cd11614">
    <property type="entry name" value="SAF_CpaB_FlgA_like"/>
    <property type="match status" value="1"/>
</dbReference>
<keyword evidence="9" id="KW-0969">Cilium</keyword>
<organism evidence="9 10">
    <name type="scientific">Thioalkalicoccus limnaeus</name>
    <dbReference type="NCBI Taxonomy" id="120681"/>
    <lineage>
        <taxon>Bacteria</taxon>
        <taxon>Pseudomonadati</taxon>
        <taxon>Pseudomonadota</taxon>
        <taxon>Gammaproteobacteria</taxon>
        <taxon>Chromatiales</taxon>
        <taxon>Chromatiaceae</taxon>
        <taxon>Thioalkalicoccus</taxon>
    </lineage>
</organism>
<sequence>MLLCAAFTLPLSSPAPAEQIQDLEGIRLAVESFVRAQTHEERGDPTVEVTNLDSRLRLRACDDGLRTFFAPGSRGGSRLTVGVNCPAPNPWTIYVSARVIYRGEVLIAARSLPRGAVLSETDLVVEERDLDQSPSGYLSEPYEALGKRTTRPLRSGLPVTVSALESVKIVERGQRIWLVVESPALSVRVAATALEGGAPGERIRAENTATRQVVEGVVDDDGTVRVGPRR</sequence>
<dbReference type="EMBL" id="JBDKXB010000005">
    <property type="protein sequence ID" value="MEY6431928.1"/>
    <property type="molecule type" value="Genomic_DNA"/>
</dbReference>
<comment type="similarity">
    <text evidence="2 7">Belongs to the FlgA family.</text>
</comment>
<evidence type="ECO:0000259" key="8">
    <source>
        <dbReference type="SMART" id="SM00858"/>
    </source>
</evidence>
<keyword evidence="5 7" id="KW-0574">Periplasm</keyword>
<dbReference type="Gene3D" id="3.90.1210.10">
    <property type="entry name" value="Antifreeze-like/N-acetylneuraminic acid synthase C-terminal domain"/>
    <property type="match status" value="1"/>
</dbReference>
<protein>
    <recommendedName>
        <fullName evidence="3 7">Flagella basal body P-ring formation protein FlgA</fullName>
    </recommendedName>
</protein>
<evidence type="ECO:0000256" key="7">
    <source>
        <dbReference type="RuleBase" id="RU362063"/>
    </source>
</evidence>
<evidence type="ECO:0000256" key="3">
    <source>
        <dbReference type="ARBA" id="ARBA00014754"/>
    </source>
</evidence>
<dbReference type="SMART" id="SM00858">
    <property type="entry name" value="SAF"/>
    <property type="match status" value="1"/>
</dbReference>
<evidence type="ECO:0000256" key="5">
    <source>
        <dbReference type="ARBA" id="ARBA00022764"/>
    </source>
</evidence>
<proteinExistence type="inferred from homology"/>
<evidence type="ECO:0000256" key="4">
    <source>
        <dbReference type="ARBA" id="ARBA00022729"/>
    </source>
</evidence>
<evidence type="ECO:0000256" key="2">
    <source>
        <dbReference type="ARBA" id="ARBA00010474"/>
    </source>
</evidence>
<dbReference type="InterPro" id="IPR017585">
    <property type="entry name" value="SAF_FlgA"/>
</dbReference>
<dbReference type="InterPro" id="IPR013974">
    <property type="entry name" value="SAF"/>
</dbReference>
<evidence type="ECO:0000313" key="9">
    <source>
        <dbReference type="EMBL" id="MEY6431928.1"/>
    </source>
</evidence>
<keyword evidence="4" id="KW-0732">Signal</keyword>
<keyword evidence="7" id="KW-1005">Bacterial flagellum biogenesis</keyword>
<accession>A0ABV4BBQ7</accession>
<dbReference type="Proteomes" id="UP001564408">
    <property type="component" value="Unassembled WGS sequence"/>
</dbReference>
<evidence type="ECO:0000256" key="6">
    <source>
        <dbReference type="ARBA" id="ARBA00025643"/>
    </source>
</evidence>
<comment type="caution">
    <text evidence="9">The sequence shown here is derived from an EMBL/GenBank/DDBJ whole genome shotgun (WGS) entry which is preliminary data.</text>
</comment>
<dbReference type="InterPro" id="IPR039246">
    <property type="entry name" value="Flagellar_FlgA"/>
</dbReference>
<comment type="subcellular location">
    <subcellularLocation>
        <location evidence="1 7">Periplasm</location>
    </subcellularLocation>
</comment>
<keyword evidence="9" id="KW-0282">Flagellum</keyword>
<dbReference type="Gene3D" id="2.30.30.760">
    <property type="match status" value="1"/>
</dbReference>
<evidence type="ECO:0000256" key="1">
    <source>
        <dbReference type="ARBA" id="ARBA00004418"/>
    </source>
</evidence>
<gene>
    <name evidence="9" type="primary">flgA</name>
    <name evidence="9" type="ORF">ABC977_05835</name>
</gene>
<dbReference type="Pfam" id="PF13144">
    <property type="entry name" value="ChapFlgA"/>
    <property type="match status" value="1"/>
</dbReference>
<dbReference type="Pfam" id="PF17656">
    <property type="entry name" value="ChapFlgA_N"/>
    <property type="match status" value="1"/>
</dbReference>
<name>A0ABV4BBQ7_9GAMM</name>
<feature type="domain" description="SAF" evidence="8">
    <location>
        <begin position="103"/>
        <end position="165"/>
    </location>
</feature>
<dbReference type="NCBIfam" id="TIGR03170">
    <property type="entry name" value="flgA_cterm"/>
    <property type="match status" value="1"/>
</dbReference>
<keyword evidence="10" id="KW-1185">Reference proteome</keyword>
<dbReference type="PANTHER" id="PTHR36307:SF1">
    <property type="entry name" value="FLAGELLA BASAL BODY P-RING FORMATION PROTEIN FLGA"/>
    <property type="match status" value="1"/>
</dbReference>
<evidence type="ECO:0000313" key="10">
    <source>
        <dbReference type="Proteomes" id="UP001564408"/>
    </source>
</evidence>
<comment type="function">
    <text evidence="6 7">Involved in the assembly process of the P-ring formation. It may associate with FlgF on the rod constituting a structure essential for the P-ring assembly or may act as a modulator protein for the P-ring assembly.</text>
</comment>
<reference evidence="9 10" key="1">
    <citation type="submission" date="2024-05" db="EMBL/GenBank/DDBJ databases">
        <title>Genome Sequence and Characterization of the New Strain Purple Sulfur Bacterium of Genus Thioalkalicoccus.</title>
        <authorList>
            <person name="Bryantseva I.A."/>
            <person name="Kyndt J.A."/>
            <person name="Imhoff J.F."/>
        </authorList>
    </citation>
    <scope>NUCLEOTIDE SEQUENCE [LARGE SCALE GENOMIC DNA]</scope>
    <source>
        <strain evidence="9 10">Um2</strain>
    </source>
</reference>